<proteinExistence type="predicted"/>
<keyword evidence="1" id="KW-0732">Signal</keyword>
<feature type="signal peptide" evidence="1">
    <location>
        <begin position="1"/>
        <end position="21"/>
    </location>
</feature>
<dbReference type="RefSeq" id="WP_145340373.1">
    <property type="nucleotide sequence ID" value="NZ_SMLY01000087.1"/>
</dbReference>
<reference evidence="2 3" key="1">
    <citation type="submission" date="2019-07" db="EMBL/GenBank/DDBJ databases">
        <title>Genomic Encyclopedia of Archaeal and Bacterial Type Strains, Phase II (KMG-II): from individual species to whole genera.</title>
        <authorList>
            <person name="Goeker M."/>
        </authorList>
    </citation>
    <scope>NUCLEOTIDE SEQUENCE [LARGE SCALE GENOMIC DNA]</scope>
    <source>
        <strain evidence="2 3">ATCC BAA-252</strain>
    </source>
</reference>
<protein>
    <submittedName>
        <fullName evidence="2">Cysteine rich repeat-containing protein</fullName>
    </submittedName>
</protein>
<dbReference type="OrthoDB" id="7060861at2"/>
<dbReference type="EMBL" id="VLLF01000001">
    <property type="protein sequence ID" value="TWI92837.1"/>
    <property type="molecule type" value="Genomic_DNA"/>
</dbReference>
<dbReference type="PANTHER" id="PTHR11884:SF1">
    <property type="entry name" value="GOLGI APPARATUS PROTEIN 1"/>
    <property type="match status" value="1"/>
</dbReference>
<organism evidence="2 3">
    <name type="scientific">Roseibium hamelinense</name>
    <dbReference type="NCBI Taxonomy" id="150831"/>
    <lineage>
        <taxon>Bacteria</taxon>
        <taxon>Pseudomonadati</taxon>
        <taxon>Pseudomonadota</taxon>
        <taxon>Alphaproteobacteria</taxon>
        <taxon>Hyphomicrobiales</taxon>
        <taxon>Stappiaceae</taxon>
        <taxon>Roseibium</taxon>
    </lineage>
</organism>
<dbReference type="InterPro" id="IPR039728">
    <property type="entry name" value="GLG1"/>
</dbReference>
<dbReference type="AlphaFoldDB" id="A0A562TGT1"/>
<evidence type="ECO:0000256" key="1">
    <source>
        <dbReference type="SAM" id="SignalP"/>
    </source>
</evidence>
<evidence type="ECO:0000313" key="3">
    <source>
        <dbReference type="Proteomes" id="UP000320593"/>
    </source>
</evidence>
<dbReference type="PANTHER" id="PTHR11884">
    <property type="entry name" value="SELECTIN LIGAND RELATED"/>
    <property type="match status" value="1"/>
</dbReference>
<feature type="chain" id="PRO_5021835312" evidence="1">
    <location>
        <begin position="22"/>
        <end position="149"/>
    </location>
</feature>
<dbReference type="Proteomes" id="UP000320593">
    <property type="component" value="Unassembled WGS sequence"/>
</dbReference>
<gene>
    <name evidence="2" type="ORF">JM93_00389</name>
</gene>
<dbReference type="GO" id="GO:0016020">
    <property type="term" value="C:membrane"/>
    <property type="evidence" value="ECO:0007669"/>
    <property type="project" value="InterPro"/>
</dbReference>
<evidence type="ECO:0000313" key="2">
    <source>
        <dbReference type="EMBL" id="TWI92837.1"/>
    </source>
</evidence>
<sequence length="149" mass="15319">MSRLSGIVVSVSVLAASLAFDARQDAQASSLMTACKVDIDTLCKGVKEGRGRVSACLFAHDTKVSGTCKPELAKVTGSSTFKKMLPASLNSLHGSDQAAALQQTCGNDIKAQCGGVGAGTDKVLACLYSRSSSISKPCYAKAKALIEGE</sequence>
<dbReference type="InterPro" id="IPR001893">
    <property type="entry name" value="Cys-rich_GLG1_repeat"/>
</dbReference>
<name>A0A562TGT1_9HYPH</name>
<keyword evidence="3" id="KW-1185">Reference proteome</keyword>
<comment type="caution">
    <text evidence="2">The sequence shown here is derived from an EMBL/GenBank/DDBJ whole genome shotgun (WGS) entry which is preliminary data.</text>
</comment>
<accession>A0A562TGT1</accession>
<dbReference type="Pfam" id="PF00839">
    <property type="entry name" value="Cys_rich_FGFR"/>
    <property type="match status" value="1"/>
</dbReference>